<dbReference type="SUPFAM" id="SSF158544">
    <property type="entry name" value="GspK insert domain-like"/>
    <property type="match status" value="1"/>
</dbReference>
<dbReference type="InterPro" id="IPR049179">
    <property type="entry name" value="T2SSK_SAM-like_2nd"/>
</dbReference>
<reference evidence="2 3" key="1">
    <citation type="submission" date="2024-08" db="EMBL/GenBank/DDBJ databases">
        <title>Pantoea ronii - a newly identified human opportunistic pathogen.</title>
        <authorList>
            <person name="Keidar-Friedman D."/>
            <person name="Sorek N."/>
            <person name="Leshin-Carmel D."/>
            <person name="Tsur A."/>
            <person name="Amsalem M."/>
            <person name="Tolkach D."/>
            <person name="Brosh-Nissimov T."/>
        </authorList>
    </citation>
    <scope>NUCLEOTIDE SEQUENCE [LARGE SCALE GENOMIC DNA]</scope>
    <source>
        <strain evidence="2 3">AA23256</strain>
    </source>
</reference>
<dbReference type="Gene3D" id="1.10.40.60">
    <property type="entry name" value="EpsJ-like"/>
    <property type="match status" value="1"/>
</dbReference>
<keyword evidence="3" id="KW-1185">Reference proteome</keyword>
<dbReference type="Pfam" id="PF03934">
    <property type="entry name" value="T2SSK"/>
    <property type="match status" value="1"/>
</dbReference>
<name>A0ABW7PQQ2_9GAMM</name>
<evidence type="ECO:0000313" key="2">
    <source>
        <dbReference type="EMBL" id="MFH8132615.1"/>
    </source>
</evidence>
<dbReference type="Proteomes" id="UP001611251">
    <property type="component" value="Unassembled WGS sequence"/>
</dbReference>
<proteinExistence type="predicted"/>
<dbReference type="PANTHER" id="PTHR38831:SF1">
    <property type="entry name" value="TYPE II SECRETION SYSTEM PROTEIN K-RELATED"/>
    <property type="match status" value="1"/>
</dbReference>
<sequence>MKRKATKPASPSQRGVAILIVLILVTLMSLLAVKMNGLFVSNFQRVEAIKALQTQQWLINSEEKRLLKKMAQPDRSMLSAQRWHRELNLAGTTWRIAGKLESAQRCFNLNTLAKLPFSVERADSEPHQRYLTMLAGLLAPAQDRDIAEALLQRFSALQTPASEVVRRKTLLYQENELPAAARAFIRDDRSSPLCLLPSRQARVDINQLTREQAPLLTALFTPYLSLEKAQALIAARPEGGWKTLKAVHQAWMKISYETSIPLSLFEELLSVRSHFWRSQITVTDEEHALTVSSEIYFSQEENSAFIWNHRYVY</sequence>
<protein>
    <submittedName>
        <fullName evidence="2">Type II secretion system protein GspK</fullName>
    </submittedName>
</protein>
<dbReference type="PANTHER" id="PTHR38831">
    <property type="entry name" value="TYPE II SECRETION SYSTEM PROTEIN K"/>
    <property type="match status" value="1"/>
</dbReference>
<dbReference type="EMBL" id="JBGFSN010000001">
    <property type="protein sequence ID" value="MFH8132615.1"/>
    <property type="molecule type" value="Genomic_DNA"/>
</dbReference>
<accession>A0ABW7PQQ2</accession>
<gene>
    <name evidence="2" type="ORF">ABU178_00225</name>
</gene>
<dbReference type="InterPro" id="IPR038072">
    <property type="entry name" value="GspK_central_sf"/>
</dbReference>
<dbReference type="RefSeq" id="WP_397210819.1">
    <property type="nucleotide sequence ID" value="NZ_JBGFSN010000001.1"/>
</dbReference>
<feature type="domain" description="T2SS protein K second SAM-like" evidence="1">
    <location>
        <begin position="203"/>
        <end position="247"/>
    </location>
</feature>
<evidence type="ECO:0000313" key="3">
    <source>
        <dbReference type="Proteomes" id="UP001611251"/>
    </source>
</evidence>
<dbReference type="InterPro" id="IPR005628">
    <property type="entry name" value="GspK"/>
</dbReference>
<evidence type="ECO:0000259" key="1">
    <source>
        <dbReference type="Pfam" id="PF03934"/>
    </source>
</evidence>
<organism evidence="2 3">
    <name type="scientific">Pantoea osteomyelitidis</name>
    <dbReference type="NCBI Taxonomy" id="3230026"/>
    <lineage>
        <taxon>Bacteria</taxon>
        <taxon>Pseudomonadati</taxon>
        <taxon>Pseudomonadota</taxon>
        <taxon>Gammaproteobacteria</taxon>
        <taxon>Enterobacterales</taxon>
        <taxon>Erwiniaceae</taxon>
        <taxon>Pantoea</taxon>
    </lineage>
</organism>
<comment type="caution">
    <text evidence="2">The sequence shown here is derived from an EMBL/GenBank/DDBJ whole genome shotgun (WGS) entry which is preliminary data.</text>
</comment>